<dbReference type="Gene3D" id="1.10.390.10">
    <property type="entry name" value="Neutral Protease Domain 2"/>
    <property type="match status" value="1"/>
</dbReference>
<evidence type="ECO:0000259" key="9">
    <source>
        <dbReference type="Pfam" id="PF07504"/>
    </source>
</evidence>
<dbReference type="SUPFAM" id="SSF55486">
    <property type="entry name" value="Metalloproteases ('zincins'), catalytic domain"/>
    <property type="match status" value="1"/>
</dbReference>
<keyword evidence="4" id="KW-0378">Hydrolase</keyword>
<evidence type="ECO:0000259" key="7">
    <source>
        <dbReference type="Pfam" id="PF01447"/>
    </source>
</evidence>
<dbReference type="Gene3D" id="3.10.170.10">
    <property type="match status" value="1"/>
</dbReference>
<feature type="domain" description="Secretion system C-terminal sorting" evidence="10">
    <location>
        <begin position="591"/>
        <end position="662"/>
    </location>
</feature>
<evidence type="ECO:0000256" key="3">
    <source>
        <dbReference type="ARBA" id="ARBA00022729"/>
    </source>
</evidence>
<feature type="domain" description="Peptidase M4" evidence="7">
    <location>
        <begin position="240"/>
        <end position="391"/>
    </location>
</feature>
<evidence type="ECO:0000313" key="11">
    <source>
        <dbReference type="EMBL" id="QQU00953.1"/>
    </source>
</evidence>
<dbReference type="InterPro" id="IPR050728">
    <property type="entry name" value="Zinc_Metalloprotease_M4"/>
</dbReference>
<dbReference type="InterPro" id="IPR011096">
    <property type="entry name" value="FTP_domain"/>
</dbReference>
<gene>
    <name evidence="11" type="ORF">I6I88_04150</name>
</gene>
<dbReference type="PANTHER" id="PTHR33794">
    <property type="entry name" value="BACILLOLYSIN"/>
    <property type="match status" value="1"/>
</dbReference>
<dbReference type="Pfam" id="PF07504">
    <property type="entry name" value="FTP"/>
    <property type="match status" value="1"/>
</dbReference>
<name>A0A9Q6Z3G7_MYROD</name>
<dbReference type="GO" id="GO:0004222">
    <property type="term" value="F:metalloendopeptidase activity"/>
    <property type="evidence" value="ECO:0007669"/>
    <property type="project" value="InterPro"/>
</dbReference>
<dbReference type="GO" id="GO:0046872">
    <property type="term" value="F:metal ion binding"/>
    <property type="evidence" value="ECO:0007669"/>
    <property type="project" value="UniProtKB-KW"/>
</dbReference>
<keyword evidence="3" id="KW-0732">Signal</keyword>
<keyword evidence="2" id="KW-0479">Metal-binding</keyword>
<dbReference type="InterPro" id="IPR027268">
    <property type="entry name" value="Peptidase_M4/M1_CTD_sf"/>
</dbReference>
<reference evidence="11 12" key="1">
    <citation type="submission" date="2021-01" db="EMBL/GenBank/DDBJ databases">
        <title>FDA dAtabase for Regulatory Grade micrObial Sequences (FDA-ARGOS): Supporting development and validation of Infectious Disease Dx tests.</title>
        <authorList>
            <person name="Sproer C."/>
            <person name="Gronow S."/>
            <person name="Severitt S."/>
            <person name="Schroder I."/>
            <person name="Tallon L."/>
            <person name="Sadzewicz L."/>
            <person name="Zhao X."/>
            <person name="Boylan J."/>
            <person name="Ott S."/>
            <person name="Bowen H."/>
            <person name="Vavikolanu K."/>
            <person name="Mehta A."/>
            <person name="Aluvathingal J."/>
            <person name="Nadendla S."/>
            <person name="Lowell S."/>
            <person name="Myers T."/>
            <person name="Yan Y."/>
            <person name="Sichtig H."/>
        </authorList>
    </citation>
    <scope>NUCLEOTIDE SEQUENCE [LARGE SCALE GENOMIC DNA]</scope>
    <source>
        <strain evidence="11 12">FDAARGOS_1131</strain>
    </source>
</reference>
<dbReference type="InterPro" id="IPR001570">
    <property type="entry name" value="Peptidase_M4_C_domain"/>
</dbReference>
<dbReference type="CDD" id="cd09597">
    <property type="entry name" value="M4_TLP"/>
    <property type="match status" value="1"/>
</dbReference>
<dbReference type="InterPro" id="IPR013856">
    <property type="entry name" value="Peptidase_M4_domain"/>
</dbReference>
<evidence type="ECO:0000313" key="12">
    <source>
        <dbReference type="Proteomes" id="UP000596202"/>
    </source>
</evidence>
<evidence type="ECO:0000256" key="1">
    <source>
        <dbReference type="ARBA" id="ARBA00022670"/>
    </source>
</evidence>
<dbReference type="Gene3D" id="3.10.450.490">
    <property type="match status" value="1"/>
</dbReference>
<dbReference type="InterPro" id="IPR026444">
    <property type="entry name" value="Secre_tail"/>
</dbReference>
<keyword evidence="1" id="KW-0645">Protease</keyword>
<evidence type="ECO:0000256" key="6">
    <source>
        <dbReference type="ARBA" id="ARBA00023049"/>
    </source>
</evidence>
<organism evidence="11 12">
    <name type="scientific">Myroides odoratus</name>
    <name type="common">Flavobacterium odoratum</name>
    <dbReference type="NCBI Taxonomy" id="256"/>
    <lineage>
        <taxon>Bacteria</taxon>
        <taxon>Pseudomonadati</taxon>
        <taxon>Bacteroidota</taxon>
        <taxon>Flavobacteriia</taxon>
        <taxon>Flavobacteriales</taxon>
        <taxon>Flavobacteriaceae</taxon>
        <taxon>Myroides</taxon>
    </lineage>
</organism>
<feature type="domain" description="Peptidase M4 C-terminal" evidence="8">
    <location>
        <begin position="398"/>
        <end position="569"/>
    </location>
</feature>
<feature type="domain" description="FTP" evidence="9">
    <location>
        <begin position="86"/>
        <end position="134"/>
    </location>
</feature>
<protein>
    <submittedName>
        <fullName evidence="11">M4 family metallopeptidase</fullName>
    </submittedName>
</protein>
<dbReference type="RefSeq" id="WP_002991053.1">
    <property type="nucleotide sequence ID" value="NZ_CP068108.1"/>
</dbReference>
<dbReference type="Pfam" id="PF01447">
    <property type="entry name" value="Peptidase_M4"/>
    <property type="match status" value="1"/>
</dbReference>
<dbReference type="NCBIfam" id="TIGR04183">
    <property type="entry name" value="Por_Secre_tail"/>
    <property type="match status" value="1"/>
</dbReference>
<sequence length="663" mass="74351">MKKKYLGRLSLYVALGLFQFVGYSYSTPITVTSKTQTNPYGTQLPFYKPLNDYGSFVIRMDQKTNLTAEEFVAKAIDFFGLNETNSFQLIHSYTDIMGQVHQTYQHIVGQYAVEGQMFIVHSNKNGRVTSVNGTIINIENKKSVYTLKEHVDSKVIISKEKAISIAFQANKITENAKTDYPVETVFVKSMKHNKAFVLAHKVRIDNFSSTQIQSKNVFVGVEKGDIVHEVSLLAHIDVQGRGDGFYRANLPLGLRLENDQYQLIDGERNIRTLDATQSTNLWEIYSGMGSVFTYATSTFPKNPANDIHWGLSKTYDYYWNVHHRHSYDAQGGEIVAFYNPIIMDGDRSGFPNNAVAISSFYNVMIFGRGGDTYNPLTGLDVVGHEFTHLVVNSNGRGGLVYQGESGALNEGFADIFGTSIEHYAVDDADWFIGTRVIKGPIHFMRSMSDPKEGREQSRQPNTYQGEYWVDTNIEWDSGGVHYNSGVINYWYYLLSEGGMGVNDIGNEYTVTGIGMQKAEQIAYLTLMTQLGSNSQYIDAVEGALTVTANLYGADSAEYYAVYDAWYAVGFGEKRPNMGVEDFELAADVFSLYPNPVTNGELTVVTKDDKGVVAFYNMAGQKVTQDFTVERGENKLNIPQLKTGNYIVIYESKERKISEKIIVK</sequence>
<dbReference type="Pfam" id="PF02868">
    <property type="entry name" value="Peptidase_M4_C"/>
    <property type="match status" value="1"/>
</dbReference>
<evidence type="ECO:0000259" key="8">
    <source>
        <dbReference type="Pfam" id="PF02868"/>
    </source>
</evidence>
<evidence type="ECO:0000256" key="2">
    <source>
        <dbReference type="ARBA" id="ARBA00022723"/>
    </source>
</evidence>
<keyword evidence="5" id="KW-0862">Zinc</keyword>
<dbReference type="AlphaFoldDB" id="A0A9Q6Z3G7"/>
<dbReference type="Pfam" id="PF18962">
    <property type="entry name" value="Por_Secre_tail"/>
    <property type="match status" value="1"/>
</dbReference>
<dbReference type="Proteomes" id="UP000596202">
    <property type="component" value="Chromosome"/>
</dbReference>
<evidence type="ECO:0000256" key="4">
    <source>
        <dbReference type="ARBA" id="ARBA00022801"/>
    </source>
</evidence>
<dbReference type="EMBL" id="CP068108">
    <property type="protein sequence ID" value="QQU00953.1"/>
    <property type="molecule type" value="Genomic_DNA"/>
</dbReference>
<dbReference type="GO" id="GO:0006508">
    <property type="term" value="P:proteolysis"/>
    <property type="evidence" value="ECO:0007669"/>
    <property type="project" value="UniProtKB-KW"/>
</dbReference>
<keyword evidence="6" id="KW-0482">Metalloprotease</keyword>
<dbReference type="OrthoDB" id="291295at2"/>
<evidence type="ECO:0000256" key="5">
    <source>
        <dbReference type="ARBA" id="ARBA00022833"/>
    </source>
</evidence>
<accession>A0A9Q6Z3G7</accession>
<proteinExistence type="predicted"/>
<dbReference type="GeneID" id="93526828"/>
<dbReference type="PANTHER" id="PTHR33794:SF1">
    <property type="entry name" value="BACILLOLYSIN"/>
    <property type="match status" value="1"/>
</dbReference>
<evidence type="ECO:0000259" key="10">
    <source>
        <dbReference type="Pfam" id="PF18962"/>
    </source>
</evidence>